<dbReference type="Proteomes" id="UP001224428">
    <property type="component" value="Unassembled WGS sequence"/>
</dbReference>
<evidence type="ECO:0008006" key="4">
    <source>
        <dbReference type="Google" id="ProtNLM"/>
    </source>
</evidence>
<accession>A0AAJ1PS05</accession>
<proteinExistence type="predicted"/>
<evidence type="ECO:0000313" key="3">
    <source>
        <dbReference type="Proteomes" id="UP001224428"/>
    </source>
</evidence>
<sequence length="200" mass="23286">MIRRNKLITTFLALSSCAIITIPLISTQNNEQQFNISYINIDNIYTNNLTKSYTPNKNTILNIPKTKKGYIFLNWVDSKYNFPLDYIPALETGNIILKPILIKEYIGFSEAERDFLLSKKQNPILKQLLTNISLANGYDKFKLQEEFVYQFKNKIEAGVEQLIENLELQSYYINQNPKNYRGGGALFQVLKQCQIQVYDY</sequence>
<evidence type="ECO:0000313" key="2">
    <source>
        <dbReference type="EMBL" id="MDJ1645766.1"/>
    </source>
</evidence>
<keyword evidence="1" id="KW-0732">Signal</keyword>
<gene>
    <name evidence="2" type="ORF">QLQ80_01515</name>
</gene>
<protein>
    <recommendedName>
        <fullName evidence="4">Bacterial repeat domain-containing protein</fullName>
    </recommendedName>
</protein>
<comment type="caution">
    <text evidence="2">The sequence shown here is derived from an EMBL/GenBank/DDBJ whole genome shotgun (WGS) entry which is preliminary data.</text>
</comment>
<feature type="chain" id="PRO_5042595614" description="Bacterial repeat domain-containing protein" evidence="1">
    <location>
        <begin position="22"/>
        <end position="200"/>
    </location>
</feature>
<dbReference type="AlphaFoldDB" id="A0AAJ1PS05"/>
<evidence type="ECO:0000256" key="1">
    <source>
        <dbReference type="SAM" id="SignalP"/>
    </source>
</evidence>
<dbReference type="PROSITE" id="PS51257">
    <property type="entry name" value="PROKAR_LIPOPROTEIN"/>
    <property type="match status" value="1"/>
</dbReference>
<reference evidence="2" key="1">
    <citation type="submission" date="2023-05" db="EMBL/GenBank/DDBJ databases">
        <title>Mycoplasma phocimorsus sp. nov., isolated from Scandinavian patients with seal finger or septic arthritis after contact with seals.</title>
        <authorList>
            <person name="Skafte-Holm A."/>
            <person name="Pedersen T.R."/>
            <person name="Froelund M."/>
            <person name="Stegger M."/>
            <person name="Qvortrup K."/>
            <person name="Michaels D.L."/>
            <person name="Brown D.R."/>
            <person name="Jensen J.S."/>
        </authorList>
    </citation>
    <scope>NUCLEOTIDE SEQUENCE</scope>
    <source>
        <strain evidence="2">M5725</strain>
    </source>
</reference>
<dbReference type="EMBL" id="JASDDP010000015">
    <property type="protein sequence ID" value="MDJ1645766.1"/>
    <property type="molecule type" value="Genomic_DNA"/>
</dbReference>
<dbReference type="RefSeq" id="WP_283827237.1">
    <property type="nucleotide sequence ID" value="NZ_JASDDP010000015.1"/>
</dbReference>
<name>A0AAJ1PS05_9MOLU</name>
<organism evidence="2 3">
    <name type="scientific">Mycoplasma phocimorsus</name>
    <dbReference type="NCBI Taxonomy" id="3045839"/>
    <lineage>
        <taxon>Bacteria</taxon>
        <taxon>Bacillati</taxon>
        <taxon>Mycoplasmatota</taxon>
        <taxon>Mollicutes</taxon>
        <taxon>Mycoplasmataceae</taxon>
        <taxon>Mycoplasma</taxon>
    </lineage>
</organism>
<keyword evidence="3" id="KW-1185">Reference proteome</keyword>
<feature type="signal peptide" evidence="1">
    <location>
        <begin position="1"/>
        <end position="21"/>
    </location>
</feature>